<dbReference type="EMBL" id="NBNE01010414">
    <property type="protein sequence ID" value="OWY97478.1"/>
    <property type="molecule type" value="Genomic_DNA"/>
</dbReference>
<dbReference type="InterPro" id="IPR021109">
    <property type="entry name" value="Peptidase_aspartic_dom_sf"/>
</dbReference>
<organism evidence="9 10">
    <name type="scientific">Phytophthora megakarya</name>
    <dbReference type="NCBI Taxonomy" id="4795"/>
    <lineage>
        <taxon>Eukaryota</taxon>
        <taxon>Sar</taxon>
        <taxon>Stramenopiles</taxon>
        <taxon>Oomycota</taxon>
        <taxon>Peronosporomycetes</taxon>
        <taxon>Peronosporales</taxon>
        <taxon>Peronosporaceae</taxon>
        <taxon>Phytophthora</taxon>
    </lineage>
</organism>
<keyword evidence="2" id="KW-0548">Nucleotidyltransferase</keyword>
<reference evidence="10" key="1">
    <citation type="submission" date="2017-03" db="EMBL/GenBank/DDBJ databases">
        <title>Phytopthora megakarya and P. palmivora, two closely related causual agents of cacao black pod achieved similar genome size and gene model numbers by different mechanisms.</title>
        <authorList>
            <person name="Ali S."/>
            <person name="Shao J."/>
            <person name="Larry D.J."/>
            <person name="Kronmiller B."/>
            <person name="Shen D."/>
            <person name="Strem M.D."/>
            <person name="Melnick R.L."/>
            <person name="Guiltinan M.J."/>
            <person name="Tyler B.M."/>
            <person name="Meinhardt L.W."/>
            <person name="Bailey B.A."/>
        </authorList>
    </citation>
    <scope>NUCLEOTIDE SEQUENCE [LARGE SCALE GENOMIC DNA]</scope>
    <source>
        <strain evidence="10">zdho120</strain>
    </source>
</reference>
<dbReference type="OrthoDB" id="125131at2759"/>
<feature type="compositionally biased region" description="Low complexity" evidence="7">
    <location>
        <begin position="230"/>
        <end position="244"/>
    </location>
</feature>
<keyword evidence="3" id="KW-0540">Nuclease</keyword>
<name>A0A225UXC7_9STRA</name>
<dbReference type="AlphaFoldDB" id="A0A225UXC7"/>
<keyword evidence="6" id="KW-0695">RNA-directed DNA polymerase</keyword>
<evidence type="ECO:0000256" key="1">
    <source>
        <dbReference type="ARBA" id="ARBA00022679"/>
    </source>
</evidence>
<proteinExistence type="predicted"/>
<feature type="region of interest" description="Disordered" evidence="7">
    <location>
        <begin position="184"/>
        <end position="246"/>
    </location>
</feature>
<evidence type="ECO:0000256" key="3">
    <source>
        <dbReference type="ARBA" id="ARBA00022722"/>
    </source>
</evidence>
<protein>
    <recommendedName>
        <fullName evidence="8">Reverse transcriptase RNase H-like domain-containing protein</fullName>
    </recommendedName>
</protein>
<dbReference type="GO" id="GO:0003964">
    <property type="term" value="F:RNA-directed DNA polymerase activity"/>
    <property type="evidence" value="ECO:0007669"/>
    <property type="project" value="UniProtKB-KW"/>
</dbReference>
<evidence type="ECO:0000256" key="7">
    <source>
        <dbReference type="SAM" id="MobiDB-lite"/>
    </source>
</evidence>
<dbReference type="PANTHER" id="PTHR37984">
    <property type="entry name" value="PROTEIN CBG26694"/>
    <property type="match status" value="1"/>
</dbReference>
<feature type="compositionally biased region" description="Basic and acidic residues" evidence="7">
    <location>
        <begin position="193"/>
        <end position="222"/>
    </location>
</feature>
<sequence length="750" mass="84638">MSGETHDADGDVVMARCADSGESLVKALASVKNSFEPKLLEVVSLYELQTTVEEVTEDQLLQLIYKRTNNVMNEFVPDLDAFFRKHLKMDLKEVDIDARVLKYYRNFSELIEEHGFGRLLAVGLPTDQGFEDRMKLRCKILLINLEPQLLRDDVQRYVKYERRSAKKNDFELFGIIKERARTQHKYHVLSQESKPKVEKNSDRKSITKEVKPRRDHEQRRNDLSTTPKTSVNPSTSQKKSSSPPADGCLHCGGNHWLRECPTASGDDRRLALEKLRANRDGGKLRSKAARNDQHQGPKTGEVLVNGLVTAPYCADSGSDLSIIPQELVDELVELGSDVDLTRLPQPIVETVAGCGQISCLHEVVVHLQLQTAAGMVRVSNVKCLVMSGGETELLLGDETLKSLGIDVHRQLEQLAGGDLMADEDPFEPMDPSTNMDVPSRLEAMLEDARQEGFDTTLFAEFRQLVTLQPDAVPFRAKPRKYAPAQREFLRQELKRLEDLGYIRKNNLSRWACAAVPVAKPGKKMEFRLTIIDYGRAAKPLHDKLEVVLSTVGRTRRLAAGVTLEWTDAERRLFEVVKELIASSQPLAFPSDDTEVCVFTDASETGWGLVVTQVANWEADLSPWEQAHQLLICKSGVFSGSPRNWSTIDKEAFPIMWACVHLEYLLLRRRGFRLFCDHKNLIYIFDPSVELKRHIRGRLQRWALALAGLPYVIEHVEGDKNDWPDLLSRWGGSTLDEGVAATRCKAQQHAP</sequence>
<keyword evidence="5" id="KW-0378">Hydrolase</keyword>
<evidence type="ECO:0000256" key="6">
    <source>
        <dbReference type="ARBA" id="ARBA00022918"/>
    </source>
</evidence>
<evidence type="ECO:0000256" key="4">
    <source>
        <dbReference type="ARBA" id="ARBA00022759"/>
    </source>
</evidence>
<dbReference type="SUPFAM" id="SSF56672">
    <property type="entry name" value="DNA/RNA polymerases"/>
    <property type="match status" value="1"/>
</dbReference>
<dbReference type="InterPro" id="IPR050951">
    <property type="entry name" value="Retrovirus_Pol_polyprotein"/>
</dbReference>
<accession>A0A225UXC7</accession>
<comment type="caution">
    <text evidence="9">The sequence shown here is derived from an EMBL/GenBank/DDBJ whole genome shotgun (WGS) entry which is preliminary data.</text>
</comment>
<dbReference type="GO" id="GO:0016787">
    <property type="term" value="F:hydrolase activity"/>
    <property type="evidence" value="ECO:0007669"/>
    <property type="project" value="UniProtKB-KW"/>
</dbReference>
<evidence type="ECO:0000256" key="5">
    <source>
        <dbReference type="ARBA" id="ARBA00022801"/>
    </source>
</evidence>
<dbReference type="InterPro" id="IPR041373">
    <property type="entry name" value="RT_RNaseH"/>
</dbReference>
<evidence type="ECO:0000259" key="8">
    <source>
        <dbReference type="Pfam" id="PF17917"/>
    </source>
</evidence>
<keyword evidence="1" id="KW-0808">Transferase</keyword>
<keyword evidence="4" id="KW-0255">Endonuclease</keyword>
<evidence type="ECO:0000256" key="2">
    <source>
        <dbReference type="ARBA" id="ARBA00022695"/>
    </source>
</evidence>
<evidence type="ECO:0000313" key="10">
    <source>
        <dbReference type="Proteomes" id="UP000198211"/>
    </source>
</evidence>
<evidence type="ECO:0000313" key="9">
    <source>
        <dbReference type="EMBL" id="OWY97478.1"/>
    </source>
</evidence>
<gene>
    <name evidence="9" type="ORF">PHMEG_00031977</name>
</gene>
<keyword evidence="10" id="KW-1185">Reference proteome</keyword>
<dbReference type="GO" id="GO:0004519">
    <property type="term" value="F:endonuclease activity"/>
    <property type="evidence" value="ECO:0007669"/>
    <property type="project" value="UniProtKB-KW"/>
</dbReference>
<dbReference type="Pfam" id="PF17917">
    <property type="entry name" value="RT_RNaseH"/>
    <property type="match status" value="1"/>
</dbReference>
<dbReference type="Gene3D" id="3.10.10.10">
    <property type="entry name" value="HIV Type 1 Reverse Transcriptase, subunit A, domain 1"/>
    <property type="match status" value="1"/>
</dbReference>
<feature type="non-terminal residue" evidence="9">
    <location>
        <position position="1"/>
    </location>
</feature>
<dbReference type="PANTHER" id="PTHR37984:SF5">
    <property type="entry name" value="PROTEIN NYNRIN-LIKE"/>
    <property type="match status" value="1"/>
</dbReference>
<dbReference type="Gene3D" id="2.40.70.10">
    <property type="entry name" value="Acid Proteases"/>
    <property type="match status" value="1"/>
</dbReference>
<dbReference type="InterPro" id="IPR043502">
    <property type="entry name" value="DNA/RNA_pol_sf"/>
</dbReference>
<feature type="domain" description="Reverse transcriptase RNase H-like" evidence="8">
    <location>
        <begin position="593"/>
        <end position="706"/>
    </location>
</feature>
<dbReference type="Proteomes" id="UP000198211">
    <property type="component" value="Unassembled WGS sequence"/>
</dbReference>